<dbReference type="RefSeq" id="XP_018075596.1">
    <property type="nucleotide sequence ID" value="XM_018222246.1"/>
</dbReference>
<proteinExistence type="predicted"/>
<evidence type="ECO:0000313" key="1">
    <source>
        <dbReference type="EMBL" id="KUJ21241.1"/>
    </source>
</evidence>
<name>A0A194XM76_MOLSC</name>
<dbReference type="STRING" id="149040.A0A194XM76"/>
<gene>
    <name evidence="1" type="ORF">LY89DRAFT_778835</name>
</gene>
<dbReference type="GeneID" id="28831972"/>
<reference evidence="1 2" key="1">
    <citation type="submission" date="2015-10" db="EMBL/GenBank/DDBJ databases">
        <title>Full genome of DAOMC 229536 Phialocephala scopiformis, a fungal endophyte of spruce producing the potent anti-insectan compound rugulosin.</title>
        <authorList>
            <consortium name="DOE Joint Genome Institute"/>
            <person name="Walker A.K."/>
            <person name="Frasz S.L."/>
            <person name="Seifert K.A."/>
            <person name="Miller J.D."/>
            <person name="Mondo S.J."/>
            <person name="Labutti K."/>
            <person name="Lipzen A."/>
            <person name="Dockter R."/>
            <person name="Kennedy M."/>
            <person name="Grigoriev I.V."/>
            <person name="Spatafora J.W."/>
        </authorList>
    </citation>
    <scope>NUCLEOTIDE SEQUENCE [LARGE SCALE GENOMIC DNA]</scope>
    <source>
        <strain evidence="1 2">CBS 120377</strain>
    </source>
</reference>
<evidence type="ECO:0000313" key="2">
    <source>
        <dbReference type="Proteomes" id="UP000070700"/>
    </source>
</evidence>
<dbReference type="Gene3D" id="3.40.50.150">
    <property type="entry name" value="Vaccinia Virus protein VP39"/>
    <property type="match status" value="1"/>
</dbReference>
<sequence length="224" mass="24866">MLGVAREKARVEGVGVDGEEVVRFLEGDVGALEGLEGLELGNGEGEEEEEEEEKFDVITICSALVLLDRPGEAMKGWVERWLKRGGRLVCDVPCPRAMLGIKTLARVGKMVGVETLGDWEWVEGAESLRKMMEGAGLDARVIETEAWEEVPSRTKFLGRMGEEGVWGVEEGGDVFDDLTRGREKWRERREEARGLFEVEWRGMGGEDGLVREVNGLFVGIGVKR</sequence>
<dbReference type="InterPro" id="IPR029063">
    <property type="entry name" value="SAM-dependent_MTases_sf"/>
</dbReference>
<protein>
    <submittedName>
        <fullName evidence="1">Uncharacterized protein</fullName>
    </submittedName>
</protein>
<dbReference type="OrthoDB" id="66144at2759"/>
<dbReference type="KEGG" id="psco:LY89DRAFT_778835"/>
<dbReference type="InParanoid" id="A0A194XM76"/>
<dbReference type="EMBL" id="KQ947408">
    <property type="protein sequence ID" value="KUJ21241.1"/>
    <property type="molecule type" value="Genomic_DNA"/>
</dbReference>
<organism evidence="1 2">
    <name type="scientific">Mollisia scopiformis</name>
    <name type="common">Conifer needle endophyte fungus</name>
    <name type="synonym">Phialocephala scopiformis</name>
    <dbReference type="NCBI Taxonomy" id="149040"/>
    <lineage>
        <taxon>Eukaryota</taxon>
        <taxon>Fungi</taxon>
        <taxon>Dikarya</taxon>
        <taxon>Ascomycota</taxon>
        <taxon>Pezizomycotina</taxon>
        <taxon>Leotiomycetes</taxon>
        <taxon>Helotiales</taxon>
        <taxon>Mollisiaceae</taxon>
        <taxon>Mollisia</taxon>
    </lineage>
</organism>
<accession>A0A194XM76</accession>
<keyword evidence="2" id="KW-1185">Reference proteome</keyword>
<dbReference type="SUPFAM" id="SSF53335">
    <property type="entry name" value="S-adenosyl-L-methionine-dependent methyltransferases"/>
    <property type="match status" value="1"/>
</dbReference>
<dbReference type="Proteomes" id="UP000070700">
    <property type="component" value="Unassembled WGS sequence"/>
</dbReference>
<dbReference type="AlphaFoldDB" id="A0A194XM76"/>